<name>A0A4R7D0K0_9SPHI</name>
<sequence length="292" mass="33332">MKHAFIYLFLILHPFFGKGQEQPAAYVLAEEQSIWWLSAGDTAYIYADNAYLRDEPNLKGRILDSLQCGTMITILSPAYGGSKVRGFYAPWHEVAYKKDNVVQKGFIWIGLLALGKKMDGQGNAYLYGFDSFIPADDKKPDRYMCSVKLLDEKNTLLGKHQIEMPYTEQSFMEAKLLPHMGLKGLKHIFRIAFSGEACGIPTNYYYAGWNGAQFFDLPSRYVVSDAGVYYYQESMLFPAEHKKEANVIYKVIEEGEAQENTDEFAAINYSIRKKEEKFLWDGKGFTKLADVK</sequence>
<dbReference type="InterPro" id="IPR003646">
    <property type="entry name" value="SH3-like_bac-type"/>
</dbReference>
<dbReference type="RefSeq" id="WP_133640923.1">
    <property type="nucleotide sequence ID" value="NZ_SNZV01000006.1"/>
</dbReference>
<evidence type="ECO:0000313" key="2">
    <source>
        <dbReference type="EMBL" id="TDS12286.1"/>
    </source>
</evidence>
<feature type="domain" description="SH3b" evidence="1">
    <location>
        <begin position="40"/>
        <end position="116"/>
    </location>
</feature>
<protein>
    <recommendedName>
        <fullName evidence="1">SH3b domain-containing protein</fullName>
    </recommendedName>
</protein>
<dbReference type="AlphaFoldDB" id="A0A4R7D0K0"/>
<accession>A0A4R7D0K0</accession>
<dbReference type="OrthoDB" id="743724at2"/>
<reference evidence="2 3" key="1">
    <citation type="submission" date="2019-03" db="EMBL/GenBank/DDBJ databases">
        <title>Genomic Encyclopedia of Type Strains, Phase III (KMG-III): the genomes of soil and plant-associated and newly described type strains.</title>
        <authorList>
            <person name="Whitman W."/>
        </authorList>
    </citation>
    <scope>NUCLEOTIDE SEQUENCE [LARGE SCALE GENOMIC DNA]</scope>
    <source>
        <strain evidence="2 3">CGMCC 1.12801</strain>
    </source>
</reference>
<gene>
    <name evidence="2" type="ORF">B0I21_106144</name>
</gene>
<dbReference type="Proteomes" id="UP000294752">
    <property type="component" value="Unassembled WGS sequence"/>
</dbReference>
<dbReference type="EMBL" id="SNZV01000006">
    <property type="protein sequence ID" value="TDS12286.1"/>
    <property type="molecule type" value="Genomic_DNA"/>
</dbReference>
<evidence type="ECO:0000259" key="1">
    <source>
        <dbReference type="PROSITE" id="PS51781"/>
    </source>
</evidence>
<keyword evidence="3" id="KW-1185">Reference proteome</keyword>
<proteinExistence type="predicted"/>
<evidence type="ECO:0000313" key="3">
    <source>
        <dbReference type="Proteomes" id="UP000294752"/>
    </source>
</evidence>
<dbReference type="PROSITE" id="PS51781">
    <property type="entry name" value="SH3B"/>
    <property type="match status" value="1"/>
</dbReference>
<organism evidence="2 3">
    <name type="scientific">Sphingobacterium paludis</name>
    <dbReference type="NCBI Taxonomy" id="1476465"/>
    <lineage>
        <taxon>Bacteria</taxon>
        <taxon>Pseudomonadati</taxon>
        <taxon>Bacteroidota</taxon>
        <taxon>Sphingobacteriia</taxon>
        <taxon>Sphingobacteriales</taxon>
        <taxon>Sphingobacteriaceae</taxon>
        <taxon>Sphingobacterium</taxon>
    </lineage>
</organism>
<comment type="caution">
    <text evidence="2">The sequence shown here is derived from an EMBL/GenBank/DDBJ whole genome shotgun (WGS) entry which is preliminary data.</text>
</comment>